<dbReference type="Proteomes" id="UP000475862">
    <property type="component" value="Unassembled WGS sequence"/>
</dbReference>
<evidence type="ECO:0000313" key="2">
    <source>
        <dbReference type="Proteomes" id="UP000475862"/>
    </source>
</evidence>
<protein>
    <submittedName>
        <fullName evidence="1">Uncharacterized protein</fullName>
    </submittedName>
</protein>
<gene>
    <name evidence="1" type="ORF">AGLY_002537</name>
</gene>
<keyword evidence="2" id="KW-1185">Reference proteome</keyword>
<reference evidence="1 2" key="1">
    <citation type="submission" date="2019-08" db="EMBL/GenBank/DDBJ databases">
        <title>The genome of the soybean aphid Biotype 1, its phylome, world population structure and adaptation to the North American continent.</title>
        <authorList>
            <person name="Giordano R."/>
            <person name="Donthu R.K."/>
            <person name="Hernandez A.G."/>
            <person name="Wright C.L."/>
            <person name="Zimin A.V."/>
        </authorList>
    </citation>
    <scope>NUCLEOTIDE SEQUENCE [LARGE SCALE GENOMIC DNA]</scope>
    <source>
        <tissue evidence="1">Whole aphids</tissue>
    </source>
</reference>
<accession>A0A6G0U321</accession>
<evidence type="ECO:0000313" key="1">
    <source>
        <dbReference type="EMBL" id="KAE9542626.1"/>
    </source>
</evidence>
<dbReference type="AlphaFoldDB" id="A0A6G0U321"/>
<organism evidence="1 2">
    <name type="scientific">Aphis glycines</name>
    <name type="common">Soybean aphid</name>
    <dbReference type="NCBI Taxonomy" id="307491"/>
    <lineage>
        <taxon>Eukaryota</taxon>
        <taxon>Metazoa</taxon>
        <taxon>Ecdysozoa</taxon>
        <taxon>Arthropoda</taxon>
        <taxon>Hexapoda</taxon>
        <taxon>Insecta</taxon>
        <taxon>Pterygota</taxon>
        <taxon>Neoptera</taxon>
        <taxon>Paraneoptera</taxon>
        <taxon>Hemiptera</taxon>
        <taxon>Sternorrhyncha</taxon>
        <taxon>Aphidomorpha</taxon>
        <taxon>Aphidoidea</taxon>
        <taxon>Aphididae</taxon>
        <taxon>Aphidini</taxon>
        <taxon>Aphis</taxon>
        <taxon>Aphis</taxon>
    </lineage>
</organism>
<name>A0A6G0U321_APHGL</name>
<comment type="caution">
    <text evidence="1">The sequence shown here is derived from an EMBL/GenBank/DDBJ whole genome shotgun (WGS) entry which is preliminary data.</text>
</comment>
<proteinExistence type="predicted"/>
<sequence>MDLNDKFRHGATANNLHVLFESDRLIEMDLMTFSVRISKHNKQLKKYTIVLKKQKRSICSSETDSILSDSIFLYIENDSLHPLNSSVHTSYKRFQIITLNLKFWNSRYRCHRRTGRIDYFNSNKNLKLKLPFNVIKNNIAYSNFQDALTFSQKLYFRIKHINFVYLYYSHNTNISFYVSNHTIHTDLRINTADETAKIPFKRFSSRLTNHLNPLISTLNSDAILGNPSRRSSKDSTRCLFIV</sequence>
<dbReference type="EMBL" id="VYZN01000009">
    <property type="protein sequence ID" value="KAE9542626.1"/>
    <property type="molecule type" value="Genomic_DNA"/>
</dbReference>